<proteinExistence type="predicted"/>
<dbReference type="InterPro" id="IPR053139">
    <property type="entry name" value="Surface_bspA-like"/>
</dbReference>
<evidence type="ECO:0000259" key="1">
    <source>
        <dbReference type="Pfam" id="PF02368"/>
    </source>
</evidence>
<dbReference type="Pfam" id="PF02368">
    <property type="entry name" value="Big_2"/>
    <property type="match status" value="1"/>
</dbReference>
<evidence type="ECO:0000313" key="2">
    <source>
        <dbReference type="EMBL" id="KAB1437889.1"/>
    </source>
</evidence>
<feature type="domain" description="BIG2" evidence="1">
    <location>
        <begin position="314"/>
        <end position="372"/>
    </location>
</feature>
<sequence>MKTTQKSLLNVMLLCMVLIGVVLIPTKAYAGSTSDFVIENGVLKEYKGHDADIVIPEGVTLIDVYAFGDGDDDMQYVKSITLPSSLSEVDSGIGFAYDFNAFWGPNLQNIYVNKDNPYFSSDNGILYDKNQTTLIRYPRGKYEMASIPQTVKIIYKGAFSGCCVKDFKLPNSVTHIGQGSFAYLNAYYNGKASKKYLLNIIMPDSITQIDSGAFYDAGIKNIAFPQKITALPDYIFADCQNLATVTIPKTVKKIGYGAFQGRASKTATIKGYKGSYAQKYAKKNNIKFVAVTNTDYASLLKKTKATSKLTINKKKSASIKITLPKDLSSKDVSPTYKSSNTKIVTVSKKGKVTAKNKKGTAKITITIKDVYGNKKTLTTKITVK</sequence>
<gene>
    <name evidence="2" type="ORF">F7O84_09895</name>
</gene>
<dbReference type="RefSeq" id="WP_151144451.1">
    <property type="nucleotide sequence ID" value="NZ_WAGX01000005.1"/>
</dbReference>
<dbReference type="Gene3D" id="3.80.10.10">
    <property type="entry name" value="Ribonuclease Inhibitor"/>
    <property type="match status" value="1"/>
</dbReference>
<dbReference type="InterPro" id="IPR032675">
    <property type="entry name" value="LRR_dom_sf"/>
</dbReference>
<dbReference type="InterPro" id="IPR026906">
    <property type="entry name" value="LRR_5"/>
</dbReference>
<dbReference type="InterPro" id="IPR003343">
    <property type="entry name" value="Big_2"/>
</dbReference>
<dbReference type="EMBL" id="WAGX01000005">
    <property type="protein sequence ID" value="KAB1437889.1"/>
    <property type="molecule type" value="Genomic_DNA"/>
</dbReference>
<reference evidence="2 3" key="1">
    <citation type="submission" date="2019-09" db="EMBL/GenBank/DDBJ databases">
        <authorList>
            <person name="Valk L.C."/>
        </authorList>
    </citation>
    <scope>NUCLEOTIDE SEQUENCE [LARGE SCALE GENOMIC DNA]</scope>
    <source>
        <strain evidence="2">GalUA</strain>
    </source>
</reference>
<dbReference type="SUPFAM" id="SSF49373">
    <property type="entry name" value="Invasin/intimin cell-adhesion fragments"/>
    <property type="match status" value="1"/>
</dbReference>
<dbReference type="PANTHER" id="PTHR45661">
    <property type="entry name" value="SURFACE ANTIGEN"/>
    <property type="match status" value="1"/>
</dbReference>
<reference evidence="2 3" key="2">
    <citation type="submission" date="2020-02" db="EMBL/GenBank/DDBJ databases">
        <title>Candidatus Galacturonibacter soehngenii shows hetero-acetogenic catabolism of galacturonic acid but lacks a canonical carbon monoxide dehydrogenase/acetyl-CoA synthase complex.</title>
        <authorList>
            <person name="Diender M."/>
            <person name="Stouten G.R."/>
            <person name="Petersen J.F."/>
            <person name="Nielsen P.H."/>
            <person name="Dueholm M.S."/>
            <person name="Pronk J.T."/>
            <person name="Van Loosdrecht M.C.M."/>
        </authorList>
    </citation>
    <scope>NUCLEOTIDE SEQUENCE [LARGE SCALE GENOMIC DNA]</scope>
    <source>
        <strain evidence="2">GalUA</strain>
    </source>
</reference>
<name>A0A7V7QJQ0_9FIRM</name>
<organism evidence="2 3">
    <name type="scientific">Candidatus Galacturonatibacter soehngenii</name>
    <dbReference type="NCBI Taxonomy" id="2307010"/>
    <lineage>
        <taxon>Bacteria</taxon>
        <taxon>Bacillati</taxon>
        <taxon>Bacillota</taxon>
        <taxon>Clostridia</taxon>
        <taxon>Lachnospirales</taxon>
        <taxon>Lachnospiraceae</taxon>
        <taxon>Candidatus Galacturonatibacter</taxon>
    </lineage>
</organism>
<evidence type="ECO:0000313" key="3">
    <source>
        <dbReference type="Proteomes" id="UP000461768"/>
    </source>
</evidence>
<dbReference type="AlphaFoldDB" id="A0A7V7QJQ0"/>
<dbReference type="PANTHER" id="PTHR45661:SF3">
    <property type="entry name" value="IG-LIKE DOMAIN-CONTAINING PROTEIN"/>
    <property type="match status" value="1"/>
</dbReference>
<dbReference type="Pfam" id="PF13306">
    <property type="entry name" value="LRR_5"/>
    <property type="match status" value="3"/>
</dbReference>
<dbReference type="InterPro" id="IPR008964">
    <property type="entry name" value="Invasin/intimin_cell_adhesion"/>
</dbReference>
<accession>A0A7V7QJQ0</accession>
<protein>
    <submittedName>
        <fullName evidence="2">Leucine-rich repeat protein</fullName>
    </submittedName>
</protein>
<dbReference type="Proteomes" id="UP000461768">
    <property type="component" value="Unassembled WGS sequence"/>
</dbReference>
<dbReference type="OrthoDB" id="1828576at2"/>
<comment type="caution">
    <text evidence="2">The sequence shown here is derived from an EMBL/GenBank/DDBJ whole genome shotgun (WGS) entry which is preliminary data.</text>
</comment>
<dbReference type="Gene3D" id="2.60.40.1080">
    <property type="match status" value="1"/>
</dbReference>
<keyword evidence="3" id="KW-1185">Reference proteome</keyword>